<dbReference type="AlphaFoldDB" id="A0AAW5BA48"/>
<name>A0AAW5BA48_9BACI</name>
<dbReference type="EMBL" id="JAIFZM010000026">
    <property type="protein sequence ID" value="MCG3421236.1"/>
    <property type="molecule type" value="Genomic_DNA"/>
</dbReference>
<feature type="transmembrane region" description="Helical" evidence="1">
    <location>
        <begin position="72"/>
        <end position="94"/>
    </location>
</feature>
<evidence type="ECO:0008006" key="4">
    <source>
        <dbReference type="Google" id="ProtNLM"/>
    </source>
</evidence>
<keyword evidence="1" id="KW-0812">Transmembrane</keyword>
<proteinExistence type="predicted"/>
<evidence type="ECO:0000313" key="2">
    <source>
        <dbReference type="EMBL" id="MCG3421236.1"/>
    </source>
</evidence>
<dbReference type="Proteomes" id="UP001199631">
    <property type="component" value="Unassembled WGS sequence"/>
</dbReference>
<accession>A0AAW5BA48</accession>
<keyword evidence="1" id="KW-1133">Transmembrane helix</keyword>
<keyword evidence="1" id="KW-0472">Membrane</keyword>
<dbReference type="RefSeq" id="WP_036576808.1">
    <property type="nucleotide sequence ID" value="NZ_JAIFZM010000026.1"/>
</dbReference>
<protein>
    <recommendedName>
        <fullName evidence="4">Holin</fullName>
    </recommendedName>
</protein>
<organism evidence="2 3">
    <name type="scientific">Oceanobacillus jordanicus</name>
    <dbReference type="NCBI Taxonomy" id="2867266"/>
    <lineage>
        <taxon>Bacteria</taxon>
        <taxon>Bacillati</taxon>
        <taxon>Bacillota</taxon>
        <taxon>Bacilli</taxon>
        <taxon>Bacillales</taxon>
        <taxon>Bacillaceae</taxon>
        <taxon>Oceanobacillus</taxon>
    </lineage>
</organism>
<reference evidence="2 3" key="1">
    <citation type="journal article" date="2022" name="Evol. Bioinform. Online">
        <title>Draft Genome Sequence of Oceanobacillus jordanicus Strain GSFE11, a Halotolerant Plant Growth-Promoting Bacterial Endophyte Isolated From the Jordan Valley.</title>
        <authorList>
            <person name="Alhindi T."/>
            <person name="Albdaiwi R."/>
        </authorList>
    </citation>
    <scope>NUCLEOTIDE SEQUENCE [LARGE SCALE GENOMIC DNA]</scope>
    <source>
        <strain evidence="2 3">GSFE11</strain>
    </source>
</reference>
<keyword evidence="3" id="KW-1185">Reference proteome</keyword>
<evidence type="ECO:0000256" key="1">
    <source>
        <dbReference type="SAM" id="Phobius"/>
    </source>
</evidence>
<sequence>MLNQKEQENLKEFMTVLTEVKVSLAELNGKIDQIEDIKETLAKTKKIADEANYRSTENNSKITSIQTSSRHLGIALISMIGAFVCQILFFLLTFGI</sequence>
<comment type="caution">
    <text evidence="2">The sequence shown here is derived from an EMBL/GenBank/DDBJ whole genome shotgun (WGS) entry which is preliminary data.</text>
</comment>
<evidence type="ECO:0000313" key="3">
    <source>
        <dbReference type="Proteomes" id="UP001199631"/>
    </source>
</evidence>
<gene>
    <name evidence="2" type="ORF">K3T81_19015</name>
</gene>